<sequence>MESNAGYGRFQTERKSQQYLPCTLSMLTQISKSEDETFKWYDRSLDTIETVGWISEIQETALRFEFKLKDSFGEFSAVIYKKGDEKPSIMRDEDFKEGEYVHITGNLRKFHDNVSVVLTSIEKLDKRTQVDEFLARVVWAHIKLNQPPVQKIQVNVDDIILQAIQKANPGKNPRGVTDKQIKDQLDAKIDNLPDHLQRMLSSGIIEEGKGWGCYSIKN</sequence>
<dbReference type="InterPro" id="IPR004365">
    <property type="entry name" value="NA-bd_OB_tRNA"/>
</dbReference>
<proteinExistence type="predicted"/>
<dbReference type="GO" id="GO:0003676">
    <property type="term" value="F:nucleic acid binding"/>
    <property type="evidence" value="ECO:0007669"/>
    <property type="project" value="InterPro"/>
</dbReference>
<organism evidence="2 3">
    <name type="scientific">Blepharisma stoltei</name>
    <dbReference type="NCBI Taxonomy" id="1481888"/>
    <lineage>
        <taxon>Eukaryota</taxon>
        <taxon>Sar</taxon>
        <taxon>Alveolata</taxon>
        <taxon>Ciliophora</taxon>
        <taxon>Postciliodesmatophora</taxon>
        <taxon>Heterotrichea</taxon>
        <taxon>Heterotrichida</taxon>
        <taxon>Blepharismidae</taxon>
        <taxon>Blepharisma</taxon>
    </lineage>
</organism>
<protein>
    <recommendedName>
        <fullName evidence="1">OB domain-containing protein</fullName>
    </recommendedName>
</protein>
<dbReference type="InterPro" id="IPR012340">
    <property type="entry name" value="NA-bd_OB-fold"/>
</dbReference>
<dbReference type="EMBL" id="CAJZBQ010000005">
    <property type="protein sequence ID" value="CAG9311889.1"/>
    <property type="molecule type" value="Genomic_DNA"/>
</dbReference>
<evidence type="ECO:0000259" key="1">
    <source>
        <dbReference type="Pfam" id="PF01336"/>
    </source>
</evidence>
<reference evidence="2" key="1">
    <citation type="submission" date="2021-09" db="EMBL/GenBank/DDBJ databases">
        <authorList>
            <consortium name="AG Swart"/>
            <person name="Singh M."/>
            <person name="Singh A."/>
            <person name="Seah K."/>
            <person name="Emmerich C."/>
        </authorList>
    </citation>
    <scope>NUCLEOTIDE SEQUENCE</scope>
    <source>
        <strain evidence="2">ATCC30299</strain>
    </source>
</reference>
<accession>A0AAU9IJB7</accession>
<name>A0AAU9IJB7_9CILI</name>
<dbReference type="Gene3D" id="2.40.50.140">
    <property type="entry name" value="Nucleic acid-binding proteins"/>
    <property type="match status" value="1"/>
</dbReference>
<dbReference type="Proteomes" id="UP001162131">
    <property type="component" value="Unassembled WGS sequence"/>
</dbReference>
<dbReference type="Pfam" id="PF01336">
    <property type="entry name" value="tRNA_anti-codon"/>
    <property type="match status" value="1"/>
</dbReference>
<comment type="caution">
    <text evidence="2">The sequence shown here is derived from an EMBL/GenBank/DDBJ whole genome shotgun (WGS) entry which is preliminary data.</text>
</comment>
<dbReference type="AlphaFoldDB" id="A0AAU9IJB7"/>
<evidence type="ECO:0000313" key="2">
    <source>
        <dbReference type="EMBL" id="CAG9311889.1"/>
    </source>
</evidence>
<gene>
    <name evidence="2" type="ORF">BSTOLATCC_MIC5149</name>
</gene>
<evidence type="ECO:0000313" key="3">
    <source>
        <dbReference type="Proteomes" id="UP001162131"/>
    </source>
</evidence>
<dbReference type="SUPFAM" id="SSF50249">
    <property type="entry name" value="Nucleic acid-binding proteins"/>
    <property type="match status" value="1"/>
</dbReference>
<keyword evidence="3" id="KW-1185">Reference proteome</keyword>
<feature type="domain" description="OB" evidence="1">
    <location>
        <begin position="51"/>
        <end position="124"/>
    </location>
</feature>